<dbReference type="SUPFAM" id="SSF81660">
    <property type="entry name" value="Metal cation-transporting ATPase, ATP-binding domain N"/>
    <property type="match status" value="1"/>
</dbReference>
<dbReference type="InterPro" id="IPR036412">
    <property type="entry name" value="HAD-like_sf"/>
</dbReference>
<dbReference type="GO" id="GO:0140581">
    <property type="term" value="F:P-type monovalent copper transporter activity"/>
    <property type="evidence" value="ECO:0007669"/>
    <property type="project" value="UniProtKB-EC"/>
</dbReference>
<dbReference type="Pfam" id="PF00122">
    <property type="entry name" value="E1-E2_ATPase"/>
    <property type="match status" value="1"/>
</dbReference>
<feature type="transmembrane region" description="Helical" evidence="11">
    <location>
        <begin position="80"/>
        <end position="98"/>
    </location>
</feature>
<keyword evidence="4" id="KW-0479">Metal-binding</keyword>
<gene>
    <name evidence="13" type="ORF">HNR32_000045</name>
</gene>
<feature type="transmembrane region" description="Helical" evidence="11">
    <location>
        <begin position="150"/>
        <end position="173"/>
    </location>
</feature>
<feature type="transmembrane region" description="Helical" evidence="11">
    <location>
        <begin position="360"/>
        <end position="379"/>
    </location>
</feature>
<dbReference type="SUPFAM" id="SSF81665">
    <property type="entry name" value="Calcium ATPase, transmembrane domain M"/>
    <property type="match status" value="1"/>
</dbReference>
<keyword evidence="5" id="KW-0813">Transport</keyword>
<evidence type="ECO:0000256" key="7">
    <source>
        <dbReference type="ARBA" id="ARBA00022989"/>
    </source>
</evidence>
<evidence type="ECO:0000256" key="6">
    <source>
        <dbReference type="ARBA" id="ARBA00022967"/>
    </source>
</evidence>
<dbReference type="InterPro" id="IPR059000">
    <property type="entry name" value="ATPase_P-type_domA"/>
</dbReference>
<keyword evidence="6" id="KW-1278">Translocase</keyword>
<dbReference type="Gene3D" id="3.40.50.1000">
    <property type="entry name" value="HAD superfamily/HAD-like"/>
    <property type="match status" value="1"/>
</dbReference>
<comment type="catalytic activity">
    <reaction evidence="10">
        <text>Cu(+)(in) + ATP + H2O = Cu(+)(out) + ADP + phosphate + H(+)</text>
        <dbReference type="Rhea" id="RHEA:25792"/>
        <dbReference type="ChEBI" id="CHEBI:15377"/>
        <dbReference type="ChEBI" id="CHEBI:15378"/>
        <dbReference type="ChEBI" id="CHEBI:30616"/>
        <dbReference type="ChEBI" id="CHEBI:43474"/>
        <dbReference type="ChEBI" id="CHEBI:49552"/>
        <dbReference type="ChEBI" id="CHEBI:456216"/>
        <dbReference type="EC" id="7.2.2.8"/>
    </reaction>
</comment>
<evidence type="ECO:0000256" key="5">
    <source>
        <dbReference type="ARBA" id="ARBA00022796"/>
    </source>
</evidence>
<dbReference type="Gene3D" id="3.40.1110.10">
    <property type="entry name" value="Calcium-transporting ATPase, cytoplasmic domain N"/>
    <property type="match status" value="1"/>
</dbReference>
<dbReference type="GO" id="GO:0005507">
    <property type="term" value="F:copper ion binding"/>
    <property type="evidence" value="ECO:0007669"/>
    <property type="project" value="TreeGrafter"/>
</dbReference>
<evidence type="ECO:0000256" key="8">
    <source>
        <dbReference type="ARBA" id="ARBA00023008"/>
    </source>
</evidence>
<evidence type="ECO:0000256" key="3">
    <source>
        <dbReference type="ARBA" id="ARBA00022692"/>
    </source>
</evidence>
<comment type="caution">
    <text evidence="13">The sequence shown here is derived from an EMBL/GenBank/DDBJ whole genome shotgun (WGS) entry which is preliminary data.</text>
</comment>
<dbReference type="InterPro" id="IPR023299">
    <property type="entry name" value="ATPase_P-typ_cyto_dom_N"/>
</dbReference>
<keyword evidence="7 11" id="KW-1133">Transmembrane helix</keyword>
<dbReference type="SUPFAM" id="SSF56784">
    <property type="entry name" value="HAD-like"/>
    <property type="match status" value="1"/>
</dbReference>
<name>A0A840UQV9_9FIRM</name>
<reference evidence="13 14" key="1">
    <citation type="submission" date="2020-08" db="EMBL/GenBank/DDBJ databases">
        <title>Genomic Encyclopedia of Type Strains, Phase IV (KMG-IV): sequencing the most valuable type-strain genomes for metagenomic binning, comparative biology and taxonomic classification.</title>
        <authorList>
            <person name="Goeker M."/>
        </authorList>
    </citation>
    <scope>NUCLEOTIDE SEQUENCE [LARGE SCALE GENOMIC DNA]</scope>
    <source>
        <strain evidence="13 14">DSM 24661</strain>
    </source>
</reference>
<dbReference type="SUPFAM" id="SSF81653">
    <property type="entry name" value="Calcium ATPase, transduction domain A"/>
    <property type="match status" value="1"/>
</dbReference>
<sequence length="730" mass="80794">MLQYIFQLYNTSIDFNSNDINLLFSSHFAIKNISFVPENNQVIIVAKKLDPDFTLTILNTAGYEAAFIEKIPLFFSKIKVFSAILSIIIFIFCLLLYFSDSEKLFLSTNVMQLFRTEFIPYSQLTLALITMLLNYYYYAHSFKSLFKKSLSPDLPIAVSTCSLFLFSCYQLFMQSYDKLYFMPLITILVLSTTLRLIADIIKKEFFRTAEYPIGNLPATACRLDLDSDEEKTIPIAELQKDDILIIKPGNILPADGEISWGNAQIDESIITGDSSLKAKSTNDLVYAQTKNIKGTFQYRITAANSNTLLYKLRQLSYNALINSPAAYPRINKLSNILTILSLFVACIAASYWFFAGKSSSFIITIFAAVTIIICPYNIVAAKNLLLSAAIIRCARLGIFIKNIGALSNLGNIDTLILGKSGIITTGQSKVIALHPEGLLPKSLLALAASAEYGHEHHLASAIINSAIKNKVHTQRISSSQLIAGNGVEAIINREIIRVGKAAWLKAEGINISAELKDKAYQAARDGFTPIFISLDKYCHGVLIIEDPLRNDLSHELHNLNKINTILFTSDDNHTAKALAKKLGINQFRSELSLTDKAKEIALLHTRGLTIAFISNKGRDTDAFKTSDIGILFNNKNPDSIAIDAADIVCLNDNFSSLCHIITFARKSIKSMKQNILLALLMSIIGGIIAAGGIYHWISISLSPITAACLCAIINILIMGRTIFTTLIFNK</sequence>
<dbReference type="RefSeq" id="WP_183858781.1">
    <property type="nucleotide sequence ID" value="NZ_JACHFH010000001.1"/>
</dbReference>
<evidence type="ECO:0000259" key="12">
    <source>
        <dbReference type="Pfam" id="PF00122"/>
    </source>
</evidence>
<evidence type="ECO:0000313" key="13">
    <source>
        <dbReference type="EMBL" id="MBB5334945.1"/>
    </source>
</evidence>
<protein>
    <recommendedName>
        <fullName evidence="2">P-type Cu(+) transporter</fullName>
        <ecNumber evidence="2">7.2.2.8</ecNumber>
    </recommendedName>
</protein>
<feature type="transmembrane region" description="Helical" evidence="11">
    <location>
        <begin position="675"/>
        <end position="697"/>
    </location>
</feature>
<dbReference type="PANTHER" id="PTHR43520:SF8">
    <property type="entry name" value="P-TYPE CU(+) TRANSPORTER"/>
    <property type="match status" value="1"/>
</dbReference>
<proteinExistence type="predicted"/>
<dbReference type="InterPro" id="IPR008250">
    <property type="entry name" value="ATPase_P-typ_transduc_dom_A_sf"/>
</dbReference>
<dbReference type="Proteomes" id="UP000559117">
    <property type="component" value="Unassembled WGS sequence"/>
</dbReference>
<dbReference type="GO" id="GO:0016020">
    <property type="term" value="C:membrane"/>
    <property type="evidence" value="ECO:0007669"/>
    <property type="project" value="InterPro"/>
</dbReference>
<evidence type="ECO:0000256" key="1">
    <source>
        <dbReference type="ARBA" id="ARBA00004127"/>
    </source>
</evidence>
<dbReference type="GO" id="GO:0055070">
    <property type="term" value="P:copper ion homeostasis"/>
    <property type="evidence" value="ECO:0007669"/>
    <property type="project" value="TreeGrafter"/>
</dbReference>
<keyword evidence="9 11" id="KW-0472">Membrane</keyword>
<keyword evidence="3 11" id="KW-0812">Transmembrane</keyword>
<organism evidence="13 14">
    <name type="scientific">Pectinatus brassicae</name>
    <dbReference type="NCBI Taxonomy" id="862415"/>
    <lineage>
        <taxon>Bacteria</taxon>
        <taxon>Bacillati</taxon>
        <taxon>Bacillota</taxon>
        <taxon>Negativicutes</taxon>
        <taxon>Selenomonadales</taxon>
        <taxon>Selenomonadaceae</taxon>
        <taxon>Pectinatus</taxon>
    </lineage>
</organism>
<feature type="transmembrane region" description="Helical" evidence="11">
    <location>
        <begin position="179"/>
        <end position="198"/>
    </location>
</feature>
<keyword evidence="5" id="KW-0406">Ion transport</keyword>
<evidence type="ECO:0000256" key="11">
    <source>
        <dbReference type="SAM" id="Phobius"/>
    </source>
</evidence>
<dbReference type="PANTHER" id="PTHR43520">
    <property type="entry name" value="ATP7, ISOFORM B"/>
    <property type="match status" value="1"/>
</dbReference>
<dbReference type="InterPro" id="IPR023298">
    <property type="entry name" value="ATPase_P-typ_TM_dom_sf"/>
</dbReference>
<dbReference type="Pfam" id="PF00702">
    <property type="entry name" value="Hydrolase"/>
    <property type="match status" value="1"/>
</dbReference>
<evidence type="ECO:0000256" key="2">
    <source>
        <dbReference type="ARBA" id="ARBA00012517"/>
    </source>
</evidence>
<dbReference type="InterPro" id="IPR001757">
    <property type="entry name" value="P_typ_ATPase"/>
</dbReference>
<keyword evidence="8" id="KW-0186">Copper</keyword>
<dbReference type="GO" id="GO:0016887">
    <property type="term" value="F:ATP hydrolysis activity"/>
    <property type="evidence" value="ECO:0007669"/>
    <property type="project" value="InterPro"/>
</dbReference>
<feature type="transmembrane region" description="Helical" evidence="11">
    <location>
        <begin position="118"/>
        <end position="138"/>
    </location>
</feature>
<evidence type="ECO:0000313" key="14">
    <source>
        <dbReference type="Proteomes" id="UP000559117"/>
    </source>
</evidence>
<dbReference type="EMBL" id="JACHFH010000001">
    <property type="protein sequence ID" value="MBB5334945.1"/>
    <property type="molecule type" value="Genomic_DNA"/>
</dbReference>
<evidence type="ECO:0000256" key="10">
    <source>
        <dbReference type="ARBA" id="ARBA00049289"/>
    </source>
</evidence>
<feature type="domain" description="P-type ATPase A" evidence="12">
    <location>
        <begin position="226"/>
        <end position="315"/>
    </location>
</feature>
<evidence type="ECO:0000256" key="9">
    <source>
        <dbReference type="ARBA" id="ARBA00023136"/>
    </source>
</evidence>
<dbReference type="AlphaFoldDB" id="A0A840UQV9"/>
<dbReference type="Gene3D" id="2.70.150.10">
    <property type="entry name" value="Calcium-transporting ATPase, cytoplasmic transduction domain A"/>
    <property type="match status" value="1"/>
</dbReference>
<dbReference type="GO" id="GO:0043682">
    <property type="term" value="F:P-type divalent copper transporter activity"/>
    <property type="evidence" value="ECO:0007669"/>
    <property type="project" value="TreeGrafter"/>
</dbReference>
<comment type="subcellular location">
    <subcellularLocation>
        <location evidence="1">Endomembrane system</location>
        <topology evidence="1">Multi-pass membrane protein</topology>
    </subcellularLocation>
</comment>
<dbReference type="GO" id="GO:0005524">
    <property type="term" value="F:ATP binding"/>
    <property type="evidence" value="ECO:0007669"/>
    <property type="project" value="InterPro"/>
</dbReference>
<evidence type="ECO:0000256" key="4">
    <source>
        <dbReference type="ARBA" id="ARBA00022723"/>
    </source>
</evidence>
<keyword evidence="14" id="KW-1185">Reference proteome</keyword>
<feature type="transmembrane region" description="Helical" evidence="11">
    <location>
        <begin position="336"/>
        <end position="354"/>
    </location>
</feature>
<dbReference type="EC" id="7.2.2.8" evidence="2"/>
<dbReference type="PRINTS" id="PR00119">
    <property type="entry name" value="CATATPASE"/>
</dbReference>
<dbReference type="GO" id="GO:0012505">
    <property type="term" value="C:endomembrane system"/>
    <property type="evidence" value="ECO:0007669"/>
    <property type="project" value="UniProtKB-SubCell"/>
</dbReference>
<accession>A0A840UQV9</accession>
<feature type="transmembrane region" description="Helical" evidence="11">
    <location>
        <begin position="703"/>
        <end position="728"/>
    </location>
</feature>
<dbReference type="InterPro" id="IPR023214">
    <property type="entry name" value="HAD_sf"/>
</dbReference>
<dbReference type="NCBIfam" id="TIGR01494">
    <property type="entry name" value="ATPase_P-type"/>
    <property type="match status" value="1"/>
</dbReference>
<keyword evidence="5" id="KW-0187">Copper transport</keyword>